<proteinExistence type="inferred from homology"/>
<dbReference type="FunFam" id="3.30.470.20:FF:000018">
    <property type="entry name" value="Trifunctional purine biosynthetic protein adenosine-3"/>
    <property type="match status" value="1"/>
</dbReference>
<reference evidence="25 26" key="3">
    <citation type="journal article" date="2015" name="Genome Announc.">
        <title>Draft Genome Sequence of the Archiascomycetous Yeast Saitoella complicata.</title>
        <authorList>
            <person name="Yamauchi K."/>
            <person name="Kondo S."/>
            <person name="Hamamoto M."/>
            <person name="Takahashi Y."/>
            <person name="Ogura Y."/>
            <person name="Hayashi T."/>
            <person name="Nishida H."/>
        </authorList>
    </citation>
    <scope>NUCLEOTIDE SEQUENCE [LARGE SCALE GENOMIC DNA]</scope>
    <source>
        <strain evidence="25 26">NRRL Y-17804</strain>
    </source>
</reference>
<dbReference type="InterPro" id="IPR036921">
    <property type="entry name" value="PurM-like_N_sf"/>
</dbReference>
<dbReference type="SUPFAM" id="SSF51246">
    <property type="entry name" value="Rudiment single hybrid motif"/>
    <property type="match status" value="1"/>
</dbReference>
<dbReference type="FunFam" id="3.40.50.20:FF:000006">
    <property type="entry name" value="Phosphoribosylamine--glycine ligase, chloroplastic"/>
    <property type="match status" value="1"/>
</dbReference>
<protein>
    <recommendedName>
        <fullName evidence="24">ATP-grasp domain-containing protein</fullName>
    </recommendedName>
</protein>
<evidence type="ECO:0000256" key="13">
    <source>
        <dbReference type="ARBA" id="ARBA00022842"/>
    </source>
</evidence>
<evidence type="ECO:0000256" key="11">
    <source>
        <dbReference type="ARBA" id="ARBA00022792"/>
    </source>
</evidence>
<comment type="similarity">
    <text evidence="5">Belongs to the small Tim family.</text>
</comment>
<comment type="similarity">
    <text evidence="6">In the N-terminal section; belongs to the GARS family.</text>
</comment>
<sequence length="882" mass="93850">MADLNEKLRVLLVGNGGREHALAWALQKSARVERVYVAPGNGGTGSAFANVENVEIGVSDFANLVKFAVEKNVNLVVPGPEVPLVEGIETHFRKVGIPVFGPSMAAARMEGSKTFSKDFMARHNIPTAAYKNFSDYNAAKEYLDSIDHDIVIKASGLAAGKGVIIPTTKEEAHAALKDIMEDRSFGDAGDEVVIEEFMTGDEASILAFSDGYTIVALPPAQDHKRIFDGDEGPNTGGMGCYAPTPLATPELLKQVQQTILQPTIDGMRRDGYPFVGMLFTGLMLTPTGPKVLEYNVRFGDPETETVLPLLDSDLAEIFLACVERRLDAVEIKVKPGFACTVVLSAGGYPGNYPKGDKIEFATPGPDTQVFHAGTAVRDGGIVTNGGRVLAVSATANELKEAVDKAYEGVKTIQFKDMFYRKDIAHRALKPRETAASSGLTYAQAGVSIEAGNELVNQIKPLVKSTRRPGADGEIGGFGGAFDLKAAGFRDPILVSATDGIGTKLKIAQSIGKHDTVGIDLVAMNVNDLVVQGAEPLLFLDYYACGKLDVQNATAFVSGVAEGCRQAGCALIGGETAEMPGLYAGDDYDGAGTAVGAVERGRMLPSSDLGAGDVLIGLASSGIHSNGFSLVRKIIERSGLSFTDAAPWNPSTTIGEGLLTPTKIYVKPLLAAVKKDLIKAMAHITGGGFVENVPRMLPKNLAAEIDVSAWDLPPVFTWLKKTGGVPIEDLARTVNMGIGMVIAVEASKKDEVLSVLRAEGEIVYEIGRLIAREDEGCVLKNIEPNDISNISNPKARTMSTAALNNLDEASQKEILAFVETAQSRASIQSSINNFVDTCFPKCVTRVSGDALSSTEKSCLANCADRFLDVNLHIVKQFEKMQGR</sequence>
<dbReference type="Pfam" id="PF01071">
    <property type="entry name" value="GARS_A"/>
    <property type="match status" value="1"/>
</dbReference>
<comment type="pathway">
    <text evidence="4">Purine metabolism; IMP biosynthesis via de novo pathway; N(1)-(5-phospho-D-ribosyl)glycinamide from 5-phospho-alpha-D-ribose 1-diphosphate: step 2/2.</text>
</comment>
<evidence type="ECO:0000256" key="6">
    <source>
        <dbReference type="ARBA" id="ARBA00007423"/>
    </source>
</evidence>
<dbReference type="SUPFAM" id="SSF144122">
    <property type="entry name" value="Tim10-like"/>
    <property type="match status" value="1"/>
</dbReference>
<dbReference type="EMBL" id="BACD03000001">
    <property type="protein sequence ID" value="GAO45898.1"/>
    <property type="molecule type" value="Genomic_DNA"/>
</dbReference>
<dbReference type="SMART" id="SM01209">
    <property type="entry name" value="GARS_A"/>
    <property type="match status" value="1"/>
</dbReference>
<dbReference type="InterPro" id="IPR010918">
    <property type="entry name" value="PurM-like_C_dom"/>
</dbReference>
<dbReference type="Pfam" id="PF02843">
    <property type="entry name" value="GARS_C"/>
    <property type="match status" value="1"/>
</dbReference>
<dbReference type="GO" id="GO:0005524">
    <property type="term" value="F:ATP binding"/>
    <property type="evidence" value="ECO:0007669"/>
    <property type="project" value="UniProtKB-UniRule"/>
</dbReference>
<dbReference type="InterPro" id="IPR011761">
    <property type="entry name" value="ATP-grasp"/>
</dbReference>
<dbReference type="Pfam" id="PF00586">
    <property type="entry name" value="AIRS"/>
    <property type="match status" value="1"/>
</dbReference>
<evidence type="ECO:0000256" key="22">
    <source>
        <dbReference type="ARBA" id="ARBA00049057"/>
    </source>
</evidence>
<evidence type="ECO:0000256" key="16">
    <source>
        <dbReference type="ARBA" id="ARBA00023157"/>
    </source>
</evidence>
<dbReference type="InterPro" id="IPR016185">
    <property type="entry name" value="PreATP-grasp_dom_sf"/>
</dbReference>
<dbReference type="SUPFAM" id="SSF56059">
    <property type="entry name" value="Glutathione synthetase ATP-binding domain-like"/>
    <property type="match status" value="1"/>
</dbReference>
<accession>A0A0E9N7Y2</accession>
<dbReference type="NCBIfam" id="TIGR00877">
    <property type="entry name" value="purD"/>
    <property type="match status" value="1"/>
</dbReference>
<dbReference type="FunFam" id="3.30.1330.10:FF:000001">
    <property type="entry name" value="Phosphoribosylformylglycinamidine cyclo-ligase"/>
    <property type="match status" value="1"/>
</dbReference>
<reference evidence="25 26" key="1">
    <citation type="journal article" date="2011" name="J. Gen. Appl. Microbiol.">
        <title>Draft genome sequencing of the enigmatic yeast Saitoella complicata.</title>
        <authorList>
            <person name="Nishida H."/>
            <person name="Hamamoto M."/>
            <person name="Sugiyama J."/>
        </authorList>
    </citation>
    <scope>NUCLEOTIDE SEQUENCE [LARGE SCALE GENOMIC DNA]</scope>
    <source>
        <strain evidence="25 26">NRRL Y-17804</strain>
    </source>
</reference>
<keyword evidence="10" id="KW-0658">Purine biosynthesis</keyword>
<dbReference type="PANTHER" id="PTHR10520">
    <property type="entry name" value="TRIFUNCTIONAL PURINE BIOSYNTHETIC PROTEIN ADENOSINE-3-RELATED"/>
    <property type="match status" value="1"/>
</dbReference>
<dbReference type="Gene3D" id="3.30.470.20">
    <property type="entry name" value="ATP-grasp fold, B domain"/>
    <property type="match status" value="1"/>
</dbReference>
<dbReference type="GO" id="GO:0015031">
    <property type="term" value="P:protein transport"/>
    <property type="evidence" value="ECO:0007669"/>
    <property type="project" value="UniProtKB-KW"/>
</dbReference>
<keyword evidence="18" id="KW-0511">Multifunctional enzyme</keyword>
<dbReference type="NCBIfam" id="TIGR00878">
    <property type="entry name" value="purM"/>
    <property type="match status" value="1"/>
</dbReference>
<evidence type="ECO:0000256" key="2">
    <source>
        <dbReference type="ARBA" id="ARBA00004637"/>
    </source>
</evidence>
<dbReference type="InterPro" id="IPR011054">
    <property type="entry name" value="Rudment_hybrid_motif"/>
</dbReference>
<keyword evidence="9 23" id="KW-0547">Nucleotide-binding</keyword>
<dbReference type="GO" id="GO:0004641">
    <property type="term" value="F:phosphoribosylformylglycinamidine cyclo-ligase activity"/>
    <property type="evidence" value="ECO:0007669"/>
    <property type="project" value="UniProtKB-EC"/>
</dbReference>
<dbReference type="Pfam" id="PF02953">
    <property type="entry name" value="zf-Tim10_DDP"/>
    <property type="match status" value="1"/>
</dbReference>
<dbReference type="FunFam" id="3.30.1490.20:FF:000006">
    <property type="entry name" value="phosphoribosylamine--glycine ligase, chloroplastic-like"/>
    <property type="match status" value="1"/>
</dbReference>
<comment type="subcellular location">
    <subcellularLocation>
        <location evidence="2">Mitochondrion inner membrane</location>
        <topology evidence="2">Peripheral membrane protein</topology>
    </subcellularLocation>
</comment>
<dbReference type="PROSITE" id="PS50975">
    <property type="entry name" value="ATP_GRASP"/>
    <property type="match status" value="1"/>
</dbReference>
<evidence type="ECO:0000313" key="25">
    <source>
        <dbReference type="EMBL" id="GAO45898.1"/>
    </source>
</evidence>
<dbReference type="SUPFAM" id="SSF52440">
    <property type="entry name" value="PreATP-grasp domain"/>
    <property type="match status" value="1"/>
</dbReference>
<dbReference type="PROSITE" id="PS00184">
    <property type="entry name" value="GARS"/>
    <property type="match status" value="1"/>
</dbReference>
<comment type="catalytic activity">
    <reaction evidence="22">
        <text>2-formamido-N(1)-(5-O-phospho-beta-D-ribosyl)acetamidine + ATP = 5-amino-1-(5-phospho-beta-D-ribosyl)imidazole + ADP + phosphate + H(+)</text>
        <dbReference type="Rhea" id="RHEA:23032"/>
        <dbReference type="ChEBI" id="CHEBI:15378"/>
        <dbReference type="ChEBI" id="CHEBI:30616"/>
        <dbReference type="ChEBI" id="CHEBI:43474"/>
        <dbReference type="ChEBI" id="CHEBI:137981"/>
        <dbReference type="ChEBI" id="CHEBI:147287"/>
        <dbReference type="ChEBI" id="CHEBI:456216"/>
        <dbReference type="EC" id="6.3.3.1"/>
    </reaction>
</comment>
<dbReference type="Proteomes" id="UP000033140">
    <property type="component" value="Unassembled WGS sequence"/>
</dbReference>
<keyword evidence="13" id="KW-0460">Magnesium</keyword>
<dbReference type="GO" id="GO:0004637">
    <property type="term" value="F:phosphoribosylamine-glycine ligase activity"/>
    <property type="evidence" value="ECO:0007669"/>
    <property type="project" value="UniProtKB-EC"/>
</dbReference>
<keyword evidence="11" id="KW-0496">Mitochondrion</keyword>
<dbReference type="GO" id="GO:0006189">
    <property type="term" value="P:'de novo' IMP biosynthetic process"/>
    <property type="evidence" value="ECO:0007669"/>
    <property type="project" value="UniProtKB-UniPathway"/>
</dbReference>
<reference evidence="25 26" key="2">
    <citation type="journal article" date="2014" name="J. Gen. Appl. Microbiol.">
        <title>The early diverging ascomycetous budding yeast Saitoella complicata has three histone deacetylases belonging to the Clr6, Hos2, and Rpd3 lineages.</title>
        <authorList>
            <person name="Nishida H."/>
            <person name="Matsumoto T."/>
            <person name="Kondo S."/>
            <person name="Hamamoto M."/>
            <person name="Yoshikawa H."/>
        </authorList>
    </citation>
    <scope>NUCLEOTIDE SEQUENCE [LARGE SCALE GENOMIC DNA]</scope>
    <source>
        <strain evidence="25 26">NRRL Y-17804</strain>
    </source>
</reference>
<comment type="similarity">
    <text evidence="20">In the C-terminal section; belongs to the AIR synthase family.</text>
</comment>
<evidence type="ECO:0000256" key="3">
    <source>
        <dbReference type="ARBA" id="ARBA00004686"/>
    </source>
</evidence>
<dbReference type="GO" id="GO:0005829">
    <property type="term" value="C:cytosol"/>
    <property type="evidence" value="ECO:0007669"/>
    <property type="project" value="TreeGrafter"/>
</dbReference>
<evidence type="ECO:0000256" key="18">
    <source>
        <dbReference type="ARBA" id="ARBA00023268"/>
    </source>
</evidence>
<feature type="domain" description="ATP-grasp" evidence="24">
    <location>
        <begin position="117"/>
        <end position="323"/>
    </location>
</feature>
<organism evidence="25 26">
    <name type="scientific">Saitoella complicata (strain BCRC 22490 / CBS 7301 / JCM 7358 / NBRC 10748 / NRRL Y-17804)</name>
    <dbReference type="NCBI Taxonomy" id="698492"/>
    <lineage>
        <taxon>Eukaryota</taxon>
        <taxon>Fungi</taxon>
        <taxon>Dikarya</taxon>
        <taxon>Ascomycota</taxon>
        <taxon>Taphrinomycotina</taxon>
        <taxon>Taphrinomycotina incertae sedis</taxon>
        <taxon>Saitoella</taxon>
    </lineage>
</organism>
<evidence type="ECO:0000256" key="10">
    <source>
        <dbReference type="ARBA" id="ARBA00022755"/>
    </source>
</evidence>
<dbReference type="InterPro" id="IPR004217">
    <property type="entry name" value="Tim10-like"/>
</dbReference>
<keyword evidence="12 23" id="KW-0067">ATP-binding</keyword>
<dbReference type="FunFam" id="3.90.600.10:FF:000001">
    <property type="entry name" value="Trifunctional purine biosynthetic protein adenosine-3"/>
    <property type="match status" value="1"/>
</dbReference>
<evidence type="ECO:0000256" key="8">
    <source>
        <dbReference type="ARBA" id="ARBA00022723"/>
    </source>
</evidence>
<keyword evidence="11" id="KW-0999">Mitochondrion inner membrane</keyword>
<dbReference type="InterPro" id="IPR035427">
    <property type="entry name" value="Tim10-like_dom_sf"/>
</dbReference>
<dbReference type="UniPathway" id="UPA00074">
    <property type="reaction ID" value="UER00125"/>
</dbReference>
<evidence type="ECO:0000259" key="24">
    <source>
        <dbReference type="PROSITE" id="PS50975"/>
    </source>
</evidence>
<evidence type="ECO:0000256" key="7">
    <source>
        <dbReference type="ARBA" id="ARBA00022598"/>
    </source>
</evidence>
<dbReference type="CDD" id="cd02196">
    <property type="entry name" value="PurM"/>
    <property type="match status" value="1"/>
</dbReference>
<dbReference type="Pfam" id="PF02844">
    <property type="entry name" value="GARS_N"/>
    <property type="match status" value="1"/>
</dbReference>
<keyword evidence="26" id="KW-1185">Reference proteome</keyword>
<keyword evidence="16" id="KW-1015">Disulfide bond</keyword>
<gene>
    <name evidence="25" type="ORF">G7K_0144-t1</name>
</gene>
<dbReference type="InterPro" id="IPR013815">
    <property type="entry name" value="ATP_grasp_subdomain_1"/>
</dbReference>
<dbReference type="InterPro" id="IPR004733">
    <property type="entry name" value="PurM_cligase"/>
</dbReference>
<comment type="caution">
    <text evidence="25">The sequence shown here is derived from an EMBL/GenBank/DDBJ whole genome shotgun (WGS) entry which is preliminary data.</text>
</comment>
<dbReference type="InterPro" id="IPR020559">
    <property type="entry name" value="PRibGlycinamide_synth_CS"/>
</dbReference>
<dbReference type="HAMAP" id="MF_00741">
    <property type="entry name" value="AIRS"/>
    <property type="match status" value="1"/>
</dbReference>
<dbReference type="Gene3D" id="3.40.50.20">
    <property type="match status" value="1"/>
</dbReference>
<dbReference type="SMART" id="SM01210">
    <property type="entry name" value="GARS_C"/>
    <property type="match status" value="1"/>
</dbReference>
<comment type="catalytic activity">
    <reaction evidence="21">
        <text>5-phospho-beta-D-ribosylamine + glycine + ATP = N(1)-(5-phospho-beta-D-ribosyl)glycinamide + ADP + phosphate + H(+)</text>
        <dbReference type="Rhea" id="RHEA:17453"/>
        <dbReference type="ChEBI" id="CHEBI:15378"/>
        <dbReference type="ChEBI" id="CHEBI:30616"/>
        <dbReference type="ChEBI" id="CHEBI:43474"/>
        <dbReference type="ChEBI" id="CHEBI:57305"/>
        <dbReference type="ChEBI" id="CHEBI:58681"/>
        <dbReference type="ChEBI" id="CHEBI:143788"/>
        <dbReference type="ChEBI" id="CHEBI:456216"/>
        <dbReference type="EC" id="6.3.4.13"/>
    </reaction>
</comment>
<dbReference type="GO" id="GO:0005743">
    <property type="term" value="C:mitochondrial inner membrane"/>
    <property type="evidence" value="ECO:0007669"/>
    <property type="project" value="UniProtKB-SubCell"/>
</dbReference>
<dbReference type="GO" id="GO:0046872">
    <property type="term" value="F:metal ion binding"/>
    <property type="evidence" value="ECO:0007669"/>
    <property type="project" value="UniProtKB-KW"/>
</dbReference>
<dbReference type="InterPro" id="IPR020560">
    <property type="entry name" value="PRibGlycinamide_synth_C-dom"/>
</dbReference>
<dbReference type="OMA" id="EVMQACC"/>
<keyword evidence="14" id="KW-0813">Transport</keyword>
<evidence type="ECO:0000256" key="20">
    <source>
        <dbReference type="ARBA" id="ARBA00029444"/>
    </source>
</evidence>
<evidence type="ECO:0000256" key="14">
    <source>
        <dbReference type="ARBA" id="ARBA00022927"/>
    </source>
</evidence>
<keyword evidence="15" id="KW-0811">Translocation</keyword>
<evidence type="ECO:0000256" key="5">
    <source>
        <dbReference type="ARBA" id="ARBA00006720"/>
    </source>
</evidence>
<dbReference type="STRING" id="698492.A0A0E9N7Y2"/>
<dbReference type="Gene3D" id="3.30.1330.10">
    <property type="entry name" value="PurM-like, N-terminal domain"/>
    <property type="match status" value="1"/>
</dbReference>
<keyword evidence="8" id="KW-0479">Metal-binding</keyword>
<evidence type="ECO:0000256" key="4">
    <source>
        <dbReference type="ARBA" id="ARBA00005174"/>
    </source>
</evidence>
<evidence type="ECO:0000313" key="26">
    <source>
        <dbReference type="Proteomes" id="UP000033140"/>
    </source>
</evidence>
<keyword evidence="7" id="KW-0436">Ligase</keyword>
<dbReference type="GO" id="GO:0046084">
    <property type="term" value="P:adenine biosynthetic process"/>
    <property type="evidence" value="ECO:0007669"/>
    <property type="project" value="TreeGrafter"/>
</dbReference>
<dbReference type="SUPFAM" id="SSF56042">
    <property type="entry name" value="PurM C-terminal domain-like"/>
    <property type="match status" value="1"/>
</dbReference>
<dbReference type="SUPFAM" id="SSF55326">
    <property type="entry name" value="PurM N-terminal domain-like"/>
    <property type="match status" value="1"/>
</dbReference>
<dbReference type="InterPro" id="IPR016188">
    <property type="entry name" value="PurM-like_N"/>
</dbReference>
<comment type="function">
    <text evidence="19">Catalyzes the second and fifth step in the 'de novo' purine biosynthesis pathway; contains phosphoribosylamine--glycine ligase (GARS) and phosphoribosylformylglycinamidine cyclo-ligase (AIRS) activities.</text>
</comment>
<comment type="pathway">
    <text evidence="3">Purine metabolism; IMP biosynthesis via de novo pathway; 5-amino-1-(5-phospho-D-ribosyl)imidazole from N(2)-formyl-N(1)-(5-phospho-D-ribosyl)glycinamide: step 2/2.</text>
</comment>
<keyword evidence="11" id="KW-0472">Membrane</keyword>
<dbReference type="Gene3D" id="1.10.287.810">
    <property type="entry name" value="Mitochondrial import inner membrane translocase subunit tim13 like domains"/>
    <property type="match status" value="1"/>
</dbReference>
<keyword evidence="17" id="KW-0464">Manganese</keyword>
<dbReference type="InterPro" id="IPR020561">
    <property type="entry name" value="PRibGlycinamid_synth_ATP-grasp"/>
</dbReference>
<evidence type="ECO:0000256" key="17">
    <source>
        <dbReference type="ARBA" id="ARBA00023211"/>
    </source>
</evidence>
<dbReference type="InterPro" id="IPR000115">
    <property type="entry name" value="PRibGlycinamide_synth"/>
</dbReference>
<comment type="cofactor">
    <cofactor evidence="1">
        <name>Mg(2+)</name>
        <dbReference type="ChEBI" id="CHEBI:18420"/>
    </cofactor>
</comment>
<evidence type="ECO:0000256" key="9">
    <source>
        <dbReference type="ARBA" id="ARBA00022741"/>
    </source>
</evidence>
<evidence type="ECO:0000256" key="15">
    <source>
        <dbReference type="ARBA" id="ARBA00023010"/>
    </source>
</evidence>
<dbReference type="Gene3D" id="3.30.1490.20">
    <property type="entry name" value="ATP-grasp fold, A domain"/>
    <property type="match status" value="1"/>
</dbReference>
<name>A0A0E9N7Y2_SAICN</name>
<evidence type="ECO:0000256" key="1">
    <source>
        <dbReference type="ARBA" id="ARBA00001946"/>
    </source>
</evidence>
<evidence type="ECO:0000256" key="19">
    <source>
        <dbReference type="ARBA" id="ARBA00029388"/>
    </source>
</evidence>
<evidence type="ECO:0000256" key="21">
    <source>
        <dbReference type="ARBA" id="ARBA00047843"/>
    </source>
</evidence>
<dbReference type="AlphaFoldDB" id="A0A0E9N7Y2"/>
<evidence type="ECO:0000256" key="23">
    <source>
        <dbReference type="PROSITE-ProRule" id="PRU00409"/>
    </source>
</evidence>
<dbReference type="HAMAP" id="MF_00138">
    <property type="entry name" value="GARS"/>
    <property type="match status" value="1"/>
</dbReference>
<dbReference type="InterPro" id="IPR037123">
    <property type="entry name" value="PRibGlycinamide_synth_C_sf"/>
</dbReference>
<dbReference type="FunFam" id="3.90.650.10:FF:000007">
    <property type="entry name" value="Trifunctional purine biosynthetic protein adenosine-3"/>
    <property type="match status" value="1"/>
</dbReference>
<evidence type="ECO:0000256" key="12">
    <source>
        <dbReference type="ARBA" id="ARBA00022840"/>
    </source>
</evidence>
<dbReference type="InterPro" id="IPR020562">
    <property type="entry name" value="PRibGlycinamide_synth_N"/>
</dbReference>
<dbReference type="Gene3D" id="3.90.600.10">
    <property type="entry name" value="Phosphoribosylglycinamide synthetase, C-terminal domain"/>
    <property type="match status" value="1"/>
</dbReference>
<dbReference type="PANTHER" id="PTHR10520:SF12">
    <property type="entry name" value="TRIFUNCTIONAL PURINE BIOSYNTHETIC PROTEIN ADENOSINE-3"/>
    <property type="match status" value="1"/>
</dbReference>
<keyword evidence="14" id="KW-0653">Protein transport</keyword>
<dbReference type="Gene3D" id="3.90.650.10">
    <property type="entry name" value="PurM-like C-terminal domain"/>
    <property type="match status" value="1"/>
</dbReference>
<dbReference type="Pfam" id="PF02769">
    <property type="entry name" value="AIRS_C"/>
    <property type="match status" value="1"/>
</dbReference>
<dbReference type="InterPro" id="IPR036676">
    <property type="entry name" value="PurM-like_C_sf"/>
</dbReference>